<comment type="caution">
    <text evidence="2">The sequence shown here is derived from an EMBL/GenBank/DDBJ whole genome shotgun (WGS) entry which is preliminary data.</text>
</comment>
<evidence type="ECO:0000256" key="1">
    <source>
        <dbReference type="SAM" id="MobiDB-lite"/>
    </source>
</evidence>
<proteinExistence type="predicted"/>
<gene>
    <name evidence="2" type="ORF">NPIL_115541</name>
</gene>
<accession>A0A8X6QKI2</accession>
<dbReference type="Proteomes" id="UP000887013">
    <property type="component" value="Unassembled WGS sequence"/>
</dbReference>
<reference evidence="2" key="1">
    <citation type="submission" date="2020-08" db="EMBL/GenBank/DDBJ databases">
        <title>Multicomponent nature underlies the extraordinary mechanical properties of spider dragline silk.</title>
        <authorList>
            <person name="Kono N."/>
            <person name="Nakamura H."/>
            <person name="Mori M."/>
            <person name="Yoshida Y."/>
            <person name="Ohtoshi R."/>
            <person name="Malay A.D."/>
            <person name="Moran D.A.P."/>
            <person name="Tomita M."/>
            <person name="Numata K."/>
            <person name="Arakawa K."/>
        </authorList>
    </citation>
    <scope>NUCLEOTIDE SEQUENCE</scope>
</reference>
<protein>
    <submittedName>
        <fullName evidence="2">Uncharacterized protein</fullName>
    </submittedName>
</protein>
<evidence type="ECO:0000313" key="2">
    <source>
        <dbReference type="EMBL" id="GFU26938.1"/>
    </source>
</evidence>
<sequence>MIFDKIEYRACYFRATNPQFHQEATAMSKQKRRGKEDPTPPQSPHVWIWKSFGVELFLFPHEAREIVRHLPHKRREKEKQKNKKEK</sequence>
<name>A0A8X6QKI2_NEPPI</name>
<evidence type="ECO:0000313" key="3">
    <source>
        <dbReference type="Proteomes" id="UP000887013"/>
    </source>
</evidence>
<feature type="region of interest" description="Disordered" evidence="1">
    <location>
        <begin position="19"/>
        <end position="44"/>
    </location>
</feature>
<dbReference type="AlphaFoldDB" id="A0A8X6QKI2"/>
<organism evidence="2 3">
    <name type="scientific">Nephila pilipes</name>
    <name type="common">Giant wood spider</name>
    <name type="synonym">Nephila maculata</name>
    <dbReference type="NCBI Taxonomy" id="299642"/>
    <lineage>
        <taxon>Eukaryota</taxon>
        <taxon>Metazoa</taxon>
        <taxon>Ecdysozoa</taxon>
        <taxon>Arthropoda</taxon>
        <taxon>Chelicerata</taxon>
        <taxon>Arachnida</taxon>
        <taxon>Araneae</taxon>
        <taxon>Araneomorphae</taxon>
        <taxon>Entelegynae</taxon>
        <taxon>Araneoidea</taxon>
        <taxon>Nephilidae</taxon>
        <taxon>Nephila</taxon>
    </lineage>
</organism>
<keyword evidence="3" id="KW-1185">Reference proteome</keyword>
<feature type="compositionally biased region" description="Polar residues" evidence="1">
    <location>
        <begin position="19"/>
        <end position="28"/>
    </location>
</feature>
<dbReference type="EMBL" id="BMAW01128680">
    <property type="protein sequence ID" value="GFU26938.1"/>
    <property type="molecule type" value="Genomic_DNA"/>
</dbReference>